<dbReference type="Pfam" id="PF13174">
    <property type="entry name" value="TPR_6"/>
    <property type="match status" value="1"/>
</dbReference>
<dbReference type="PROSITE" id="PS50005">
    <property type="entry name" value="TPR"/>
    <property type="match status" value="2"/>
</dbReference>
<evidence type="ECO:0000256" key="2">
    <source>
        <dbReference type="ARBA" id="ARBA00022803"/>
    </source>
</evidence>
<dbReference type="InterPro" id="IPR019734">
    <property type="entry name" value="TPR_rpt"/>
</dbReference>
<comment type="caution">
    <text evidence="6">The sequence shown here is derived from an EMBL/GenBank/DDBJ whole genome shotgun (WGS) entry which is preliminary data.</text>
</comment>
<keyword evidence="5" id="KW-1133">Transmembrane helix</keyword>
<dbReference type="EMBL" id="JAMXLR010000092">
    <property type="protein sequence ID" value="MCO6047366.1"/>
    <property type="molecule type" value="Genomic_DNA"/>
</dbReference>
<dbReference type="SUPFAM" id="SSF48452">
    <property type="entry name" value="TPR-like"/>
    <property type="match status" value="2"/>
</dbReference>
<dbReference type="InterPro" id="IPR050498">
    <property type="entry name" value="Ycf3"/>
</dbReference>
<dbReference type="AlphaFoldDB" id="A0A9X2JJ12"/>
<keyword evidence="7" id="KW-1185">Reference proteome</keyword>
<reference evidence="6" key="1">
    <citation type="submission" date="2022-06" db="EMBL/GenBank/DDBJ databases">
        <title>Aeoliella straminimaris, a novel planctomycete from sediments.</title>
        <authorList>
            <person name="Vitorino I.R."/>
            <person name="Lage O.M."/>
        </authorList>
    </citation>
    <scope>NUCLEOTIDE SEQUENCE</scope>
    <source>
        <strain evidence="6">ICT_H6.2</strain>
    </source>
</reference>
<keyword evidence="1" id="KW-0677">Repeat</keyword>
<feature type="repeat" description="TPR" evidence="3">
    <location>
        <begin position="607"/>
        <end position="640"/>
    </location>
</feature>
<dbReference type="SMART" id="SM00028">
    <property type="entry name" value="TPR"/>
    <property type="match status" value="5"/>
</dbReference>
<keyword evidence="5" id="KW-0812">Transmembrane</keyword>
<dbReference type="Proteomes" id="UP001155241">
    <property type="component" value="Unassembled WGS sequence"/>
</dbReference>
<proteinExistence type="predicted"/>
<dbReference type="InterPro" id="IPR011990">
    <property type="entry name" value="TPR-like_helical_dom_sf"/>
</dbReference>
<keyword evidence="2 3" id="KW-0802">TPR repeat</keyword>
<dbReference type="RefSeq" id="WP_252855477.1">
    <property type="nucleotide sequence ID" value="NZ_JAMXLR010000092.1"/>
</dbReference>
<evidence type="ECO:0000313" key="7">
    <source>
        <dbReference type="Proteomes" id="UP001155241"/>
    </source>
</evidence>
<organism evidence="6 7">
    <name type="scientific">Aeoliella straminimaris</name>
    <dbReference type="NCBI Taxonomy" id="2954799"/>
    <lineage>
        <taxon>Bacteria</taxon>
        <taxon>Pseudomonadati</taxon>
        <taxon>Planctomycetota</taxon>
        <taxon>Planctomycetia</taxon>
        <taxon>Pirellulales</taxon>
        <taxon>Lacipirellulaceae</taxon>
        <taxon>Aeoliella</taxon>
    </lineage>
</organism>
<dbReference type="GO" id="GO:0009279">
    <property type="term" value="C:cell outer membrane"/>
    <property type="evidence" value="ECO:0007669"/>
    <property type="project" value="TreeGrafter"/>
</dbReference>
<evidence type="ECO:0000256" key="1">
    <source>
        <dbReference type="ARBA" id="ARBA00022737"/>
    </source>
</evidence>
<dbReference type="GO" id="GO:0046813">
    <property type="term" value="P:receptor-mediated virion attachment to host cell"/>
    <property type="evidence" value="ECO:0007669"/>
    <property type="project" value="TreeGrafter"/>
</dbReference>
<dbReference type="PANTHER" id="PTHR44858">
    <property type="entry name" value="TETRATRICOPEPTIDE REPEAT PROTEIN 6"/>
    <property type="match status" value="1"/>
</dbReference>
<protein>
    <submittedName>
        <fullName evidence="6">Tetratricopeptide repeat protein</fullName>
    </submittedName>
</protein>
<name>A0A9X2JJ12_9BACT</name>
<gene>
    <name evidence="6" type="ORF">NG895_25980</name>
</gene>
<evidence type="ECO:0000256" key="5">
    <source>
        <dbReference type="SAM" id="Phobius"/>
    </source>
</evidence>
<evidence type="ECO:0000313" key="6">
    <source>
        <dbReference type="EMBL" id="MCO6047366.1"/>
    </source>
</evidence>
<keyword evidence="5" id="KW-0472">Membrane</keyword>
<dbReference type="Gene3D" id="1.25.40.10">
    <property type="entry name" value="Tetratricopeptide repeat domain"/>
    <property type="match status" value="4"/>
</dbReference>
<accession>A0A9X2JJ12</accession>
<sequence length="818" mass="90871">MADDNTNKPSNEPAPTGRPSLADRLHAVRDWASANRLRTACVSAGLLTLVVATVATWLYLAALTVSSSIPTLEQALEAYDSGEYEEARLNVVQLTESGTLGADELGGPLFVMGAVKAAEAEQQWSPVLRQSQFMIAAKYLQEAKSAGFPLGREQQGSALLGRALIESGDNPAGLEVLEESLKIEGADHSSLHLTLASAYMLADPPEYIKALEHLDTALEDVELTGEARVEALLDRVNALAKLARFNEARATLQAIPDDEITDSQVAIATGRIDIDELRRQLGKQMGDDSGPTHLIDAVRASIQKLKAISPADPSAEEAMYLAGVAHGLVGDTNHAIRQFERVRKLFNATSAGIAASVVEGDLYREQKRDNVQALTAYRRSLSVLDTPSAYRNQYLPLPELRQRMLAAHSDFLAQDDFPAAMTLVEQLEALLGKPRQTELMAETNSDWGRYLLQQAQDAASNAASLRRDGRLRLRKAGVEYEELSKRYFATPEYTRAIWSSADCYLEGQSYASVIRMLNEYLRYEPVQRNALALLRLGQAHLARGDSTEGVFALEECIELHPQDAAVFSARLDCAKAYRDEGRTRDAEQLLLANLHSSGLTPQSAEWRNSLFELGRLLHDEGEFDEAIDRLAEAIERDIDPDKARLANYLIAESFRRAAQQPLTELEQAKTANERESSTRDVQGYLNQALHHYEQVRTSIANSNSVTPLDRAMLRNCYMFKGSALFDLGRVERSPERFKAAIDEYSNVSTLYQNEPFVLETFVQIANCQRRLQEPVKAKLNIDQALQLLAQLPPDADFLATTNFTRSQWELMLTEMRKW</sequence>
<evidence type="ECO:0000256" key="3">
    <source>
        <dbReference type="PROSITE-ProRule" id="PRU00339"/>
    </source>
</evidence>
<feature type="repeat" description="TPR" evidence="3">
    <location>
        <begin position="530"/>
        <end position="563"/>
    </location>
</feature>
<feature type="region of interest" description="Disordered" evidence="4">
    <location>
        <begin position="1"/>
        <end position="20"/>
    </location>
</feature>
<dbReference type="PANTHER" id="PTHR44858:SF1">
    <property type="entry name" value="UDP-N-ACETYLGLUCOSAMINE--PEPTIDE N-ACETYLGLUCOSAMINYLTRANSFERASE SPINDLY-RELATED"/>
    <property type="match status" value="1"/>
</dbReference>
<dbReference type="Pfam" id="PF13432">
    <property type="entry name" value="TPR_16"/>
    <property type="match status" value="1"/>
</dbReference>
<feature type="transmembrane region" description="Helical" evidence="5">
    <location>
        <begin position="39"/>
        <end position="60"/>
    </location>
</feature>
<evidence type="ECO:0000256" key="4">
    <source>
        <dbReference type="SAM" id="MobiDB-lite"/>
    </source>
</evidence>